<reference evidence="2" key="4">
    <citation type="submission" date="2025-09" db="UniProtKB">
        <authorList>
            <consortium name="Ensembl"/>
        </authorList>
    </citation>
    <scope>IDENTIFICATION</scope>
</reference>
<name>A0A3B1JGG5_ASTMX</name>
<proteinExistence type="predicted"/>
<reference evidence="2" key="3">
    <citation type="submission" date="2025-08" db="UniProtKB">
        <authorList>
            <consortium name="Ensembl"/>
        </authorList>
    </citation>
    <scope>IDENTIFICATION</scope>
</reference>
<dbReference type="FunCoup" id="A0A3B1JGG5">
    <property type="interactions" value="34"/>
</dbReference>
<dbReference type="Bgee" id="ENSAMXG00000043669">
    <property type="expression patterns" value="Expressed in mesonephros and 7 other cell types or tissues"/>
</dbReference>
<keyword evidence="3" id="KW-1185">Reference proteome</keyword>
<dbReference type="PANTHER" id="PTHR28671">
    <property type="entry name" value="COILED-COIL DOMAIN-CONTAINING PROTEIN 169"/>
    <property type="match status" value="1"/>
</dbReference>
<dbReference type="Pfam" id="PF15372">
    <property type="entry name" value="DUF4600"/>
    <property type="match status" value="1"/>
</dbReference>
<dbReference type="PANTHER" id="PTHR28671:SF3">
    <property type="entry name" value="COILED-COIL DOMAIN-CONTAINING PROTEIN 169"/>
    <property type="match status" value="1"/>
</dbReference>
<protein>
    <submittedName>
        <fullName evidence="2">Coiled-coil domain containing 169</fullName>
    </submittedName>
</protein>
<reference evidence="3" key="1">
    <citation type="submission" date="2013-03" db="EMBL/GenBank/DDBJ databases">
        <authorList>
            <person name="Jeffery W."/>
            <person name="Warren W."/>
            <person name="Wilson R.K."/>
        </authorList>
    </citation>
    <scope>NUCLEOTIDE SEQUENCE</scope>
    <source>
        <strain evidence="3">female</strain>
    </source>
</reference>
<feature type="region of interest" description="Disordered" evidence="1">
    <location>
        <begin position="165"/>
        <end position="202"/>
    </location>
</feature>
<evidence type="ECO:0000313" key="2">
    <source>
        <dbReference type="Ensembl" id="ENSAMXP00000040404.1"/>
    </source>
</evidence>
<evidence type="ECO:0000256" key="1">
    <source>
        <dbReference type="SAM" id="MobiDB-lite"/>
    </source>
</evidence>
<dbReference type="AlphaFoldDB" id="A0A3B1JGG5"/>
<dbReference type="InParanoid" id="A0A3B1JGG5"/>
<dbReference type="GeneTree" id="ENSGT00940000165436"/>
<organism evidence="2 3">
    <name type="scientific">Astyanax mexicanus</name>
    <name type="common">Blind cave fish</name>
    <name type="synonym">Astyanax fasciatus mexicanus</name>
    <dbReference type="NCBI Taxonomy" id="7994"/>
    <lineage>
        <taxon>Eukaryota</taxon>
        <taxon>Metazoa</taxon>
        <taxon>Chordata</taxon>
        <taxon>Craniata</taxon>
        <taxon>Vertebrata</taxon>
        <taxon>Euteleostomi</taxon>
        <taxon>Actinopterygii</taxon>
        <taxon>Neopterygii</taxon>
        <taxon>Teleostei</taxon>
        <taxon>Ostariophysi</taxon>
        <taxon>Characiformes</taxon>
        <taxon>Characoidei</taxon>
        <taxon>Acestrorhamphidae</taxon>
        <taxon>Acestrorhamphinae</taxon>
        <taxon>Astyanax</taxon>
    </lineage>
</organism>
<reference evidence="3" key="2">
    <citation type="journal article" date="2014" name="Nat. Commun.">
        <title>The cavefish genome reveals candidate genes for eye loss.</title>
        <authorList>
            <person name="McGaugh S.E."/>
            <person name="Gross J.B."/>
            <person name="Aken B."/>
            <person name="Blin M."/>
            <person name="Borowsky R."/>
            <person name="Chalopin D."/>
            <person name="Hinaux H."/>
            <person name="Jeffery W.R."/>
            <person name="Keene A."/>
            <person name="Ma L."/>
            <person name="Minx P."/>
            <person name="Murphy D."/>
            <person name="O'Quin K.E."/>
            <person name="Retaux S."/>
            <person name="Rohner N."/>
            <person name="Searle S.M."/>
            <person name="Stahl B.A."/>
            <person name="Tabin C."/>
            <person name="Volff J.N."/>
            <person name="Yoshizawa M."/>
            <person name="Warren W.C."/>
        </authorList>
    </citation>
    <scope>NUCLEOTIDE SEQUENCE [LARGE SCALE GENOMIC DNA]</scope>
    <source>
        <strain evidence="3">female</strain>
    </source>
</reference>
<dbReference type="Proteomes" id="UP000018467">
    <property type="component" value="Unassembled WGS sequence"/>
</dbReference>
<feature type="compositionally biased region" description="Basic and acidic residues" evidence="1">
    <location>
        <begin position="165"/>
        <end position="185"/>
    </location>
</feature>
<evidence type="ECO:0000313" key="3">
    <source>
        <dbReference type="Proteomes" id="UP000018467"/>
    </source>
</evidence>
<dbReference type="InterPro" id="IPR028022">
    <property type="entry name" value="DUF4600"/>
</dbReference>
<dbReference type="Ensembl" id="ENSAMXT00000034629.1">
    <property type="protein sequence ID" value="ENSAMXP00000040404.1"/>
    <property type="gene ID" value="ENSAMXG00000043669.1"/>
</dbReference>
<accession>A0A3B1JGG5</accession>
<sequence>MGDSDLSRYDLSRLQAELEQEREVKEMLVGSVSDLRSTLTDLEQRLHSVEGEGNEWRTRYETQLELNGQLERQIGVVQEKLEGHSGNPMDRLASIRSYDEMTVDALRQRLKLLSTEKTTLQNQLLEYRLRIDQEGKAYQKAYDERRAYLTEIAKVSSAIDLTRKQHLNPEKRRIQGTQRDSEGRRGPARADFTQSRLPRLKR</sequence>